<evidence type="ECO:0000313" key="1">
    <source>
        <dbReference type="EMBL" id="RMB04994.1"/>
    </source>
</evidence>
<keyword evidence="2" id="KW-1185">Reference proteome</keyword>
<dbReference type="Proteomes" id="UP000271227">
    <property type="component" value="Unassembled WGS sequence"/>
</dbReference>
<dbReference type="InParanoid" id="A0A3M0C596"/>
<dbReference type="RefSeq" id="WP_121939244.1">
    <property type="nucleotide sequence ID" value="NZ_REFR01000012.1"/>
</dbReference>
<reference evidence="1 2" key="1">
    <citation type="submission" date="2018-10" db="EMBL/GenBank/DDBJ databases">
        <title>Genomic Encyclopedia of Archaeal and Bacterial Type Strains, Phase II (KMG-II): from individual species to whole genera.</title>
        <authorList>
            <person name="Goeker M."/>
        </authorList>
    </citation>
    <scope>NUCLEOTIDE SEQUENCE [LARGE SCALE GENOMIC DNA]</scope>
    <source>
        <strain evidence="1 2">DSM 25217</strain>
    </source>
</reference>
<proteinExistence type="predicted"/>
<comment type="caution">
    <text evidence="1">The sequence shown here is derived from an EMBL/GenBank/DDBJ whole genome shotgun (WGS) entry which is preliminary data.</text>
</comment>
<accession>A0A3M0C596</accession>
<name>A0A3M0C596_9PROT</name>
<organism evidence="1 2">
    <name type="scientific">Eilatimonas milleporae</name>
    <dbReference type="NCBI Taxonomy" id="911205"/>
    <lineage>
        <taxon>Bacteria</taxon>
        <taxon>Pseudomonadati</taxon>
        <taxon>Pseudomonadota</taxon>
        <taxon>Alphaproteobacteria</taxon>
        <taxon>Kordiimonadales</taxon>
        <taxon>Kordiimonadaceae</taxon>
        <taxon>Eilatimonas</taxon>
    </lineage>
</organism>
<sequence>MGDIISLSSFDAYTNVRPYGQSMQTREQTAAYKTIRHTLIRTGLKPGTPISAKALADDLGWIDKAEVTDHLTYLAKQGLIDAGLGSFCTKILQRGEVYDLYRQNDVLLAAALLTIEPGQQGDDDTLEALEGQIGLADRTAELFNRIAMLSQIEDLARRIDLLNDRLQWFREQEPKWLGADRIANELDDLQQLYASRNWVLLQEALSKYHDRRIDNLAGSIGKV</sequence>
<gene>
    <name evidence="1" type="ORF">BXY39_2569</name>
</gene>
<dbReference type="EMBL" id="REFR01000012">
    <property type="protein sequence ID" value="RMB04994.1"/>
    <property type="molecule type" value="Genomic_DNA"/>
</dbReference>
<dbReference type="AlphaFoldDB" id="A0A3M0C596"/>
<evidence type="ECO:0000313" key="2">
    <source>
        <dbReference type="Proteomes" id="UP000271227"/>
    </source>
</evidence>
<protein>
    <submittedName>
        <fullName evidence="1">Uncharacterized protein</fullName>
    </submittedName>
</protein>